<evidence type="ECO:0000313" key="4">
    <source>
        <dbReference type="Proteomes" id="UP000185598"/>
    </source>
</evidence>
<evidence type="ECO:0000313" key="3">
    <source>
        <dbReference type="EMBL" id="OLP49872.1"/>
    </source>
</evidence>
<evidence type="ECO:0000259" key="2">
    <source>
        <dbReference type="Pfam" id="PF06904"/>
    </source>
</evidence>
<gene>
    <name evidence="3" type="ORF">BJF91_20040</name>
</gene>
<feature type="compositionally biased region" description="Pro residues" evidence="1">
    <location>
        <begin position="135"/>
        <end position="144"/>
    </location>
</feature>
<dbReference type="EMBL" id="MKIN01000022">
    <property type="protein sequence ID" value="OLP49872.1"/>
    <property type="molecule type" value="Genomic_DNA"/>
</dbReference>
<protein>
    <recommendedName>
        <fullName evidence="2">Extensin-like C-terminal domain-containing protein</fullName>
    </recommendedName>
</protein>
<feature type="region of interest" description="Disordered" evidence="1">
    <location>
        <begin position="1"/>
        <end position="147"/>
    </location>
</feature>
<dbReference type="Pfam" id="PF06904">
    <property type="entry name" value="Extensin-like_C"/>
    <property type="match status" value="1"/>
</dbReference>
<feature type="compositionally biased region" description="Basic and acidic residues" evidence="1">
    <location>
        <begin position="59"/>
        <end position="69"/>
    </location>
</feature>
<feature type="compositionally biased region" description="Low complexity" evidence="1">
    <location>
        <begin position="12"/>
        <end position="22"/>
    </location>
</feature>
<dbReference type="Proteomes" id="UP000185598">
    <property type="component" value="Unassembled WGS sequence"/>
</dbReference>
<reference evidence="3 4" key="1">
    <citation type="submission" date="2016-09" db="EMBL/GenBank/DDBJ databases">
        <title>Rhizobium oryziradicis sp. nov., isolated from the root of rice.</title>
        <authorList>
            <person name="Zhao J."/>
            <person name="Zhang X."/>
        </authorList>
    </citation>
    <scope>NUCLEOTIDE SEQUENCE [LARGE SCALE GENOMIC DNA]</scope>
    <source>
        <strain evidence="3 4">14971</strain>
    </source>
</reference>
<accession>A0A1Q9A5P6</accession>
<evidence type="ECO:0000256" key="1">
    <source>
        <dbReference type="SAM" id="MobiDB-lite"/>
    </source>
</evidence>
<feature type="domain" description="Extensin-like C-terminal" evidence="2">
    <location>
        <begin position="154"/>
        <end position="333"/>
    </location>
</feature>
<name>A0A1Q9A5P6_9HYPH</name>
<dbReference type="InterPro" id="IPR009683">
    <property type="entry name" value="Extensin-like_C"/>
</dbReference>
<sequence>MSCLSLICLTGASQPPSASSQQKEALPEQGPVPDPKPKTADDAKPAQSEDPQATGKSSGKGDDKTDGKTTDAPTQNPAGNAAGQAPVPAPETVPVPKPSPAAPPSSTPAAPDAKSDAAPGKAGGPSSAPTETATPPAPPPPPPIMAEDPAAYAQCLIDLKAEGAEFTEKPKIDDGNGCGIDKPLEVTAILPGVTLKPKGTLRCAAALELSQWLKTVVIPAADQALPDKGKLKGIDQASTYICRNRNSLSTGKMSEHAKGNAIDIAGLEFEKGPVPMKIVPDSEPTLPGAFQRTVNASACLYFTTVLAPGADETHKDHLHLDLIKRRNDYRVCQEPD</sequence>
<dbReference type="STRING" id="887144.BJF91_20040"/>
<feature type="compositionally biased region" description="Pro residues" evidence="1">
    <location>
        <begin position="87"/>
        <end position="106"/>
    </location>
</feature>
<feature type="compositionally biased region" description="Basic and acidic residues" evidence="1">
    <location>
        <begin position="35"/>
        <end position="44"/>
    </location>
</feature>
<comment type="caution">
    <text evidence="3">The sequence shown here is derived from an EMBL/GenBank/DDBJ whole genome shotgun (WGS) entry which is preliminary data.</text>
</comment>
<feature type="compositionally biased region" description="Low complexity" evidence="1">
    <location>
        <begin position="107"/>
        <end position="134"/>
    </location>
</feature>
<proteinExistence type="predicted"/>
<dbReference type="AlphaFoldDB" id="A0A1Q9A5P6"/>
<organism evidence="3 4">
    <name type="scientific">Allorhizobium taibaishanense</name>
    <dbReference type="NCBI Taxonomy" id="887144"/>
    <lineage>
        <taxon>Bacteria</taxon>
        <taxon>Pseudomonadati</taxon>
        <taxon>Pseudomonadota</taxon>
        <taxon>Alphaproteobacteria</taxon>
        <taxon>Hyphomicrobiales</taxon>
        <taxon>Rhizobiaceae</taxon>
        <taxon>Rhizobium/Agrobacterium group</taxon>
        <taxon>Allorhizobium</taxon>
    </lineage>
</organism>
<keyword evidence="4" id="KW-1185">Reference proteome</keyword>